<dbReference type="EMBL" id="CP000285">
    <property type="protein sequence ID" value="ABE59815.1"/>
    <property type="molecule type" value="Genomic_DNA"/>
</dbReference>
<gene>
    <name evidence="3" type="ordered locus">Csal_2468</name>
</gene>
<dbReference type="PROSITE" id="PS50828">
    <property type="entry name" value="SMR"/>
    <property type="match status" value="1"/>
</dbReference>
<dbReference type="Proteomes" id="UP000000239">
    <property type="component" value="Chromosome"/>
</dbReference>
<dbReference type="PANTHER" id="PTHR35562:SF2">
    <property type="entry name" value="DNA ENDONUCLEASE SMRA-RELATED"/>
    <property type="match status" value="1"/>
</dbReference>
<dbReference type="SMART" id="SM00463">
    <property type="entry name" value="SMR"/>
    <property type="match status" value="1"/>
</dbReference>
<evidence type="ECO:0000259" key="2">
    <source>
        <dbReference type="PROSITE" id="PS50828"/>
    </source>
</evidence>
<accession>Q1QUP3</accession>
<dbReference type="HOGENOM" id="CLU_055978_1_2_6"/>
<evidence type="ECO:0000313" key="3">
    <source>
        <dbReference type="EMBL" id="ABE59815.1"/>
    </source>
</evidence>
<protein>
    <submittedName>
        <fullName evidence="3">Smr protein/MutS2</fullName>
    </submittedName>
</protein>
<sequence>MPPFGSFVMSRRRGPPDDADINLFRQALENAGVRRLHANRADPGQARRRDDDDALAERRAAATSADSQAPTSRTSDGRVEPVRPSEALDFAVPDLPYRTRTQLKRGNIAWEAGLDLHGYTVNDARAQLEAFLHDAHGQRWRCVLVVHGKARASQLSERDDYPVIKSHVNAWLREWPSVLAFCSAKDADGGTGAVYVLLRRRGDAL</sequence>
<reference evidence="3 4" key="1">
    <citation type="journal article" date="2011" name="Stand. Genomic Sci.">
        <title>Complete genome sequence of the halophilic and highly halotolerant Chromohalobacter salexigens type strain (1H11(T)).</title>
        <authorList>
            <person name="Copeland A."/>
            <person name="O'Connor K."/>
            <person name="Lucas S."/>
            <person name="Lapidus A."/>
            <person name="Berry K.W."/>
            <person name="Detter J.C."/>
            <person name="Del Rio T.G."/>
            <person name="Hammon N."/>
            <person name="Dalin E."/>
            <person name="Tice H."/>
            <person name="Pitluck S."/>
            <person name="Bruce D."/>
            <person name="Goodwin L."/>
            <person name="Han C."/>
            <person name="Tapia R."/>
            <person name="Saunders E."/>
            <person name="Schmutz J."/>
            <person name="Brettin T."/>
            <person name="Larimer F."/>
            <person name="Land M."/>
            <person name="Hauser L."/>
            <person name="Vargas C."/>
            <person name="Nieto J.J."/>
            <person name="Kyrpides N.C."/>
            <person name="Ivanova N."/>
            <person name="Goker M."/>
            <person name="Klenk H.P."/>
            <person name="Csonka L.N."/>
            <person name="Woyke T."/>
        </authorList>
    </citation>
    <scope>NUCLEOTIDE SEQUENCE [LARGE SCALE GENOMIC DNA]</scope>
    <source>
        <strain evidence="4">ATCC BAA-138 / DSM 3043 / CIP 106854 / NCIMB 13768 / 1H11</strain>
    </source>
</reference>
<organism evidence="3 4">
    <name type="scientific">Chromohalobacter israelensis (strain ATCC BAA-138 / DSM 3043 / CIP 106854 / NCIMB 13768 / 1H11)</name>
    <name type="common">Chromohalobacter salexigens</name>
    <dbReference type="NCBI Taxonomy" id="290398"/>
    <lineage>
        <taxon>Bacteria</taxon>
        <taxon>Pseudomonadati</taxon>
        <taxon>Pseudomonadota</taxon>
        <taxon>Gammaproteobacteria</taxon>
        <taxon>Oceanospirillales</taxon>
        <taxon>Halomonadaceae</taxon>
        <taxon>Chromohalobacter</taxon>
    </lineage>
</organism>
<dbReference type="GO" id="GO:0004520">
    <property type="term" value="F:DNA endonuclease activity"/>
    <property type="evidence" value="ECO:0007669"/>
    <property type="project" value="TreeGrafter"/>
</dbReference>
<dbReference type="KEGG" id="csa:Csal_2468"/>
<dbReference type="InterPro" id="IPR036063">
    <property type="entry name" value="Smr_dom_sf"/>
</dbReference>
<feature type="compositionally biased region" description="Basic and acidic residues" evidence="1">
    <location>
        <begin position="45"/>
        <end position="60"/>
    </location>
</feature>
<keyword evidence="4" id="KW-1185">Reference proteome</keyword>
<name>Q1QUP3_CHRI1</name>
<dbReference type="AlphaFoldDB" id="Q1QUP3"/>
<proteinExistence type="predicted"/>
<evidence type="ECO:0000313" key="4">
    <source>
        <dbReference type="Proteomes" id="UP000000239"/>
    </source>
</evidence>
<dbReference type="eggNOG" id="COG2840">
    <property type="taxonomic scope" value="Bacteria"/>
</dbReference>
<dbReference type="Gene3D" id="3.30.1370.110">
    <property type="match status" value="1"/>
</dbReference>
<dbReference type="PANTHER" id="PTHR35562">
    <property type="entry name" value="DNA ENDONUCLEASE SMRA-RELATED"/>
    <property type="match status" value="1"/>
</dbReference>
<feature type="region of interest" description="Disordered" evidence="1">
    <location>
        <begin position="34"/>
        <end position="84"/>
    </location>
</feature>
<dbReference type="SUPFAM" id="SSF160443">
    <property type="entry name" value="SMR domain-like"/>
    <property type="match status" value="1"/>
</dbReference>
<evidence type="ECO:0000256" key="1">
    <source>
        <dbReference type="SAM" id="MobiDB-lite"/>
    </source>
</evidence>
<feature type="domain" description="Smr" evidence="2">
    <location>
        <begin position="114"/>
        <end position="199"/>
    </location>
</feature>
<dbReference type="InterPro" id="IPR002625">
    <property type="entry name" value="Smr_dom"/>
</dbReference>
<dbReference type="Pfam" id="PF01713">
    <property type="entry name" value="Smr"/>
    <property type="match status" value="1"/>
</dbReference>
<dbReference type="STRING" id="290398.Csal_2468"/>